<comment type="caution">
    <text evidence="4">The sequence shown here is derived from an EMBL/GenBank/DDBJ whole genome shotgun (WGS) entry which is preliminary data.</text>
</comment>
<dbReference type="PANTHER" id="PTHR24198:SF165">
    <property type="entry name" value="ANKYRIN REPEAT-CONTAINING PROTEIN-RELATED"/>
    <property type="match status" value="1"/>
</dbReference>
<gene>
    <name evidence="4" type="ORF">VFPPC_11142</name>
</gene>
<keyword evidence="2 3" id="KW-0040">ANK repeat</keyword>
<dbReference type="AlphaFoldDB" id="A0A179FB65"/>
<feature type="repeat" description="ANK" evidence="3">
    <location>
        <begin position="176"/>
        <end position="208"/>
    </location>
</feature>
<dbReference type="Pfam" id="PF00023">
    <property type="entry name" value="Ank"/>
    <property type="match status" value="3"/>
</dbReference>
<accession>A0A179FB65</accession>
<keyword evidence="5" id="KW-1185">Reference proteome</keyword>
<dbReference type="PROSITE" id="PS50297">
    <property type="entry name" value="ANK_REP_REGION"/>
    <property type="match status" value="6"/>
</dbReference>
<dbReference type="SMART" id="SM00248">
    <property type="entry name" value="ANK"/>
    <property type="match status" value="11"/>
</dbReference>
<evidence type="ECO:0000256" key="1">
    <source>
        <dbReference type="ARBA" id="ARBA00022737"/>
    </source>
</evidence>
<dbReference type="SUPFAM" id="SSF48403">
    <property type="entry name" value="Ankyrin repeat"/>
    <property type="match status" value="2"/>
</dbReference>
<protein>
    <submittedName>
        <fullName evidence="4">Ankyrin repeat protein</fullName>
    </submittedName>
</protein>
<dbReference type="STRING" id="1380566.A0A179FB65"/>
<dbReference type="EMBL" id="LSBJ02000006">
    <property type="protein sequence ID" value="OAQ62696.1"/>
    <property type="molecule type" value="Genomic_DNA"/>
</dbReference>
<dbReference type="InterPro" id="IPR002110">
    <property type="entry name" value="Ankyrin_rpt"/>
</dbReference>
<evidence type="ECO:0000256" key="2">
    <source>
        <dbReference type="ARBA" id="ARBA00023043"/>
    </source>
</evidence>
<dbReference type="RefSeq" id="XP_018140276.1">
    <property type="nucleotide sequence ID" value="XM_018289405.1"/>
</dbReference>
<sequence length="666" mass="72464">MHITNLPNELLHIIVGHLSSEPDLFHVAQTGHLLSQIALLRLYQYDEVHGRYGGITQWAACHGRVDILQRAATCGISIAKFDLACHAACRGHSNVLDLVAASRGNVPFTSDELSTLVEEACAWPRLDILTRLFEGFGATINPQRPWECLANATRSNCLACVKILLDRGADPARIATEETALEIAAQEGYADIANLLLEHGANVHDQMNRHFSPMHLAAMHGRVDVLMVFLRYGAHPGVTTVDGSTPLRLAIRYCQNAAATFLMRETQGHGADAQTLLSVIHRGSAELVQLHLQAGVPAVPPATKPNESLLYVAARRGSHAVASMLLDAGVSIEVGNLQGDTPLFAAVEKNHPQTVNLLLRRGANPNVVGSSGLMPLHVAALNGLLDITTALLNHGAISAAETPHDNATPLHLACASGNIQVVQCLLQRRHRIESVAKGNGISCLHMAALCGHLSLTQWLLRTPAGAELLNSRDHTGRTPLFIAARDGKDKIVKELLASRANTRRANYFGSMPVFAAVRNGHSGITEDLLAVDPWLFDSKDRVYGSHSLWYWANRCGSSRLINLLRRFAREYGKEEPRDAQDVTAVGEPSSARTSKRPCDVCARRFNFDTATRCTICCGGEFYMCVECTSNASCLDASHPQQSAVWVPNPTKYIADKYKDYMRVSNA</sequence>
<dbReference type="PROSITE" id="PS50088">
    <property type="entry name" value="ANK_REPEAT"/>
    <property type="match status" value="7"/>
</dbReference>
<evidence type="ECO:0000313" key="5">
    <source>
        <dbReference type="Proteomes" id="UP000078397"/>
    </source>
</evidence>
<name>A0A179FB65_METCM</name>
<dbReference type="GeneID" id="28853399"/>
<organism evidence="4 5">
    <name type="scientific">Pochonia chlamydosporia 170</name>
    <dbReference type="NCBI Taxonomy" id="1380566"/>
    <lineage>
        <taxon>Eukaryota</taxon>
        <taxon>Fungi</taxon>
        <taxon>Dikarya</taxon>
        <taxon>Ascomycota</taxon>
        <taxon>Pezizomycotina</taxon>
        <taxon>Sordariomycetes</taxon>
        <taxon>Hypocreomycetidae</taxon>
        <taxon>Hypocreales</taxon>
        <taxon>Clavicipitaceae</taxon>
        <taxon>Pochonia</taxon>
    </lineage>
</organism>
<dbReference type="PANTHER" id="PTHR24198">
    <property type="entry name" value="ANKYRIN REPEAT AND PROTEIN KINASE DOMAIN-CONTAINING PROTEIN"/>
    <property type="match status" value="1"/>
</dbReference>
<feature type="repeat" description="ANK" evidence="3">
    <location>
        <begin position="405"/>
        <end position="437"/>
    </location>
</feature>
<proteinExistence type="predicted"/>
<reference evidence="4 5" key="1">
    <citation type="journal article" date="2016" name="PLoS Pathog.">
        <title>Biosynthesis of antibiotic leucinostatins in bio-control fungus Purpureocillium lilacinum and their inhibition on phytophthora revealed by genome mining.</title>
        <authorList>
            <person name="Wang G."/>
            <person name="Liu Z."/>
            <person name="Lin R."/>
            <person name="Li E."/>
            <person name="Mao Z."/>
            <person name="Ling J."/>
            <person name="Yang Y."/>
            <person name="Yin W.B."/>
            <person name="Xie B."/>
        </authorList>
    </citation>
    <scope>NUCLEOTIDE SEQUENCE [LARGE SCALE GENOMIC DNA]</scope>
    <source>
        <strain evidence="4">170</strain>
    </source>
</reference>
<feature type="repeat" description="ANK" evidence="3">
    <location>
        <begin position="209"/>
        <end position="241"/>
    </location>
</feature>
<feature type="repeat" description="ANK" evidence="3">
    <location>
        <begin position="338"/>
        <end position="370"/>
    </location>
</feature>
<dbReference type="KEGG" id="pchm:VFPPC_11142"/>
<keyword evidence="1" id="KW-0677">Repeat</keyword>
<feature type="repeat" description="ANK" evidence="3">
    <location>
        <begin position="439"/>
        <end position="471"/>
    </location>
</feature>
<dbReference type="Proteomes" id="UP000078397">
    <property type="component" value="Unassembled WGS sequence"/>
</dbReference>
<dbReference type="OrthoDB" id="4860873at2759"/>
<dbReference type="Pfam" id="PF12796">
    <property type="entry name" value="Ank_2"/>
    <property type="match status" value="3"/>
</dbReference>
<evidence type="ECO:0000313" key="4">
    <source>
        <dbReference type="EMBL" id="OAQ62696.1"/>
    </source>
</evidence>
<dbReference type="Gene3D" id="1.25.40.20">
    <property type="entry name" value="Ankyrin repeat-containing domain"/>
    <property type="match status" value="2"/>
</dbReference>
<feature type="repeat" description="ANK" evidence="3">
    <location>
        <begin position="475"/>
        <end position="507"/>
    </location>
</feature>
<dbReference type="InterPro" id="IPR036770">
    <property type="entry name" value="Ankyrin_rpt-contain_sf"/>
</dbReference>
<evidence type="ECO:0000256" key="3">
    <source>
        <dbReference type="PROSITE-ProRule" id="PRU00023"/>
    </source>
</evidence>
<feature type="repeat" description="ANK" evidence="3">
    <location>
        <begin position="371"/>
        <end position="396"/>
    </location>
</feature>